<gene>
    <name evidence="11" type="ORF">EDM56_23685</name>
</gene>
<dbReference type="GO" id="GO:0005886">
    <property type="term" value="C:plasma membrane"/>
    <property type="evidence" value="ECO:0007669"/>
    <property type="project" value="UniProtKB-SubCell"/>
</dbReference>
<reference evidence="11 12" key="1">
    <citation type="submission" date="2018-10" db="EMBL/GenBank/DDBJ databases">
        <title>Phylogenomics of Brevibacillus.</title>
        <authorList>
            <person name="Dunlap C."/>
        </authorList>
    </citation>
    <scope>NUCLEOTIDE SEQUENCE [LARGE SCALE GENOMIC DNA]</scope>
    <source>
        <strain evidence="11 12">JCM 15716</strain>
    </source>
</reference>
<feature type="transmembrane region" description="Helical" evidence="9">
    <location>
        <begin position="354"/>
        <end position="372"/>
    </location>
</feature>
<evidence type="ECO:0000256" key="9">
    <source>
        <dbReference type="SAM" id="Phobius"/>
    </source>
</evidence>
<dbReference type="InterPro" id="IPR035681">
    <property type="entry name" value="ComA-like_MBL"/>
</dbReference>
<dbReference type="PANTHER" id="PTHR30619:SF1">
    <property type="entry name" value="RECOMBINATION PROTEIN 2"/>
    <property type="match status" value="1"/>
</dbReference>
<feature type="transmembrane region" description="Helical" evidence="9">
    <location>
        <begin position="476"/>
        <end position="494"/>
    </location>
</feature>
<organism evidence="11 12">
    <name type="scientific">Brevibacillus fluminis</name>
    <dbReference type="NCBI Taxonomy" id="511487"/>
    <lineage>
        <taxon>Bacteria</taxon>
        <taxon>Bacillati</taxon>
        <taxon>Bacillota</taxon>
        <taxon>Bacilli</taxon>
        <taxon>Bacillales</taxon>
        <taxon>Paenibacillaceae</taxon>
        <taxon>Brevibacillus</taxon>
    </lineage>
</organism>
<dbReference type="CDD" id="cd07731">
    <property type="entry name" value="ComA-like_MBL-fold"/>
    <property type="match status" value="1"/>
</dbReference>
<dbReference type="RefSeq" id="WP_122920409.1">
    <property type="nucleotide sequence ID" value="NZ_RHHQ01000020.1"/>
</dbReference>
<evidence type="ECO:0000256" key="1">
    <source>
        <dbReference type="ARBA" id="ARBA00004651"/>
    </source>
</evidence>
<dbReference type="NCBIfam" id="TIGR00361">
    <property type="entry name" value="ComEC_Rec2"/>
    <property type="match status" value="1"/>
</dbReference>
<dbReference type="SUPFAM" id="SSF56281">
    <property type="entry name" value="Metallo-hydrolase/oxidoreductase"/>
    <property type="match status" value="1"/>
</dbReference>
<dbReference type="InterPro" id="IPR036866">
    <property type="entry name" value="RibonucZ/Hydroxyglut_hydro"/>
</dbReference>
<protein>
    <submittedName>
        <fullName evidence="11">DNA internalization-related competence protein ComEC/Rec2</fullName>
    </submittedName>
</protein>
<dbReference type="InterPro" id="IPR004477">
    <property type="entry name" value="ComEC_N"/>
</dbReference>
<evidence type="ECO:0000313" key="11">
    <source>
        <dbReference type="EMBL" id="RNB82331.1"/>
    </source>
</evidence>
<evidence type="ECO:0000313" key="12">
    <source>
        <dbReference type="Proteomes" id="UP000271031"/>
    </source>
</evidence>
<feature type="transmembrane region" description="Helical" evidence="9">
    <location>
        <begin position="252"/>
        <end position="272"/>
    </location>
</feature>
<keyword evidence="5 9" id="KW-0472">Membrane</keyword>
<proteinExistence type="predicted"/>
<feature type="domain" description="Metallo-beta-lactamase" evidence="10">
    <location>
        <begin position="538"/>
        <end position="748"/>
    </location>
</feature>
<dbReference type="GO" id="GO:0030420">
    <property type="term" value="P:establishment of competence for transformation"/>
    <property type="evidence" value="ECO:0007669"/>
    <property type="project" value="InterPro"/>
</dbReference>
<comment type="function">
    <text evidence="7">Counteracts the endogenous Pycsar antiviral defense system. Phosphodiesterase that enables metal-dependent hydrolysis of host cyclic nucleotide Pycsar defense signals such as cCMP and cUMP.</text>
</comment>
<keyword evidence="2" id="KW-1003">Cell membrane</keyword>
<dbReference type="InterPro" id="IPR052159">
    <property type="entry name" value="Competence_DNA_uptake"/>
</dbReference>
<feature type="transmembrane region" description="Helical" evidence="9">
    <location>
        <begin position="410"/>
        <end position="434"/>
    </location>
</feature>
<keyword evidence="12" id="KW-1185">Reference proteome</keyword>
<dbReference type="Proteomes" id="UP000271031">
    <property type="component" value="Unassembled WGS sequence"/>
</dbReference>
<dbReference type="OrthoDB" id="9761531at2"/>
<feature type="transmembrane region" description="Helical" evidence="9">
    <location>
        <begin position="51"/>
        <end position="68"/>
    </location>
</feature>
<dbReference type="Pfam" id="PF03772">
    <property type="entry name" value="Competence"/>
    <property type="match status" value="1"/>
</dbReference>
<evidence type="ECO:0000256" key="2">
    <source>
        <dbReference type="ARBA" id="ARBA00022475"/>
    </source>
</evidence>
<name>A0A3M8D408_9BACL</name>
<comment type="subcellular location">
    <subcellularLocation>
        <location evidence="1">Cell membrane</location>
        <topology evidence="1">Multi-pass membrane protein</topology>
    </subcellularLocation>
</comment>
<dbReference type="Pfam" id="PF00753">
    <property type="entry name" value="Lactamase_B"/>
    <property type="match status" value="1"/>
</dbReference>
<feature type="transmembrane region" description="Helical" evidence="9">
    <location>
        <begin position="284"/>
        <end position="300"/>
    </location>
</feature>
<evidence type="ECO:0000259" key="10">
    <source>
        <dbReference type="SMART" id="SM00849"/>
    </source>
</evidence>
<dbReference type="SMART" id="SM00849">
    <property type="entry name" value="Lactamase_B"/>
    <property type="match status" value="1"/>
</dbReference>
<keyword evidence="3 9" id="KW-0812">Transmembrane</keyword>
<feature type="transmembrane region" description="Helical" evidence="9">
    <location>
        <begin position="441"/>
        <end position="464"/>
    </location>
</feature>
<dbReference type="AlphaFoldDB" id="A0A3M8D408"/>
<dbReference type="InterPro" id="IPR025405">
    <property type="entry name" value="DUF4131"/>
</dbReference>
<evidence type="ECO:0000256" key="4">
    <source>
        <dbReference type="ARBA" id="ARBA00022989"/>
    </source>
</evidence>
<dbReference type="PANTHER" id="PTHR30619">
    <property type="entry name" value="DNA INTERNALIZATION/COMPETENCE PROTEIN COMEC/REC2"/>
    <property type="match status" value="1"/>
</dbReference>
<evidence type="ECO:0000256" key="8">
    <source>
        <dbReference type="ARBA" id="ARBA00048505"/>
    </source>
</evidence>
<comment type="catalytic activity">
    <reaction evidence="8">
        <text>3',5'-cyclic UMP + H2O = UMP + H(+)</text>
        <dbReference type="Rhea" id="RHEA:70575"/>
        <dbReference type="ChEBI" id="CHEBI:15377"/>
        <dbReference type="ChEBI" id="CHEBI:15378"/>
        <dbReference type="ChEBI" id="CHEBI:57865"/>
        <dbReference type="ChEBI" id="CHEBI:184387"/>
    </reaction>
    <physiologicalReaction direction="left-to-right" evidence="8">
        <dbReference type="Rhea" id="RHEA:70576"/>
    </physiologicalReaction>
</comment>
<comment type="catalytic activity">
    <reaction evidence="6">
        <text>3',5'-cyclic CMP + H2O = CMP + H(+)</text>
        <dbReference type="Rhea" id="RHEA:72675"/>
        <dbReference type="ChEBI" id="CHEBI:15377"/>
        <dbReference type="ChEBI" id="CHEBI:15378"/>
        <dbReference type="ChEBI" id="CHEBI:58003"/>
        <dbReference type="ChEBI" id="CHEBI:60377"/>
    </reaction>
    <physiologicalReaction direction="left-to-right" evidence="6">
        <dbReference type="Rhea" id="RHEA:72676"/>
    </physiologicalReaction>
</comment>
<evidence type="ECO:0000256" key="3">
    <source>
        <dbReference type="ARBA" id="ARBA00022692"/>
    </source>
</evidence>
<comment type="caution">
    <text evidence="11">The sequence shown here is derived from an EMBL/GenBank/DDBJ whole genome shotgun (WGS) entry which is preliminary data.</text>
</comment>
<sequence>MGQKNVWFSCGLTVAAGYVLSASLAFKLVISLYLVLLTLCLFVPKQYAKKIVCLLMIGLIASSYYAYYDFVHRSFLQAAAEREERLYVWGSIDSQVKRDGDILQFYLLAERVGKTEATLEQPARPERIAVRVRLTEEGQIQLVEHYRQTDQLGLSLDFAMPQHARNPHAFDYAAYLSTQGVTVIGSGTFADIVAYRQEATVQRLFQEWQEQAAKRVAQCFSDPIAAGYLQSLLFGVQEAPDPSLVELYRDMGLIHVLAISGLHVTLVSMFCMQALKMCRLQEKHAFLLTSILIGGYVMLVGASPSAIRAGVMGALYLWGRLLDKRWSGLELLGAALLGMLIVSPYQMWQLGFQLSFLVTWGLLVYVPLFMSVPFPRKEWIRSALAVTTAAQLVSFPVIIYWFHLSSPLSWLVNLLLVPILSLFVLPIGYVVILLSYLHPALLVLPAVAIEYLLSWLHGLLAIIGEWHVPFTHWRHPAWWWMLGYGVLLVAVPIFWQRGYHRNRDKIGYCAILLLLIALAKNPFADAGEVRITFLDVGQGDSAVVEIGNRLVYVIDSGGTPAFAKEQWKMRRDPFEVGKDTVLPFLRSRGIERIDRLVMTHGDYDHIGGFGGVLPHMETAAALVNGKEPGHTELQLHTELRRKKIPIVTGQTGQSWQDGPHVRWTWLSPGFDRSVENNDASIVLLLEAYGKRILFTGDMGEEVEQRLAKEGLLSPIDVLKVGHHGSKTGTSELLLDRTRPTLAIISVGQKNRYGHPAPEILARLKARGIHTIRTDQSGAVTLRIDQTGLVWDVQQHSPDMQK</sequence>
<feature type="transmembrane region" description="Helical" evidence="9">
    <location>
        <begin position="384"/>
        <end position="404"/>
    </location>
</feature>
<evidence type="ECO:0000256" key="6">
    <source>
        <dbReference type="ARBA" id="ARBA00034221"/>
    </source>
</evidence>
<dbReference type="InterPro" id="IPR001279">
    <property type="entry name" value="Metallo-B-lactamas"/>
</dbReference>
<dbReference type="InterPro" id="IPR004797">
    <property type="entry name" value="Competence_ComEC/Rec2"/>
</dbReference>
<feature type="transmembrane region" description="Helical" evidence="9">
    <location>
        <begin position="6"/>
        <end position="39"/>
    </location>
</feature>
<dbReference type="Pfam" id="PF13567">
    <property type="entry name" value="DUF4131"/>
    <property type="match status" value="1"/>
</dbReference>
<feature type="transmembrane region" description="Helical" evidence="9">
    <location>
        <begin position="506"/>
        <end position="523"/>
    </location>
</feature>
<evidence type="ECO:0000256" key="5">
    <source>
        <dbReference type="ARBA" id="ARBA00023136"/>
    </source>
</evidence>
<dbReference type="Gene3D" id="3.60.15.10">
    <property type="entry name" value="Ribonuclease Z/Hydroxyacylglutathione hydrolase-like"/>
    <property type="match status" value="1"/>
</dbReference>
<dbReference type="EMBL" id="RHHQ01000020">
    <property type="protein sequence ID" value="RNB82331.1"/>
    <property type="molecule type" value="Genomic_DNA"/>
</dbReference>
<accession>A0A3M8D408</accession>
<keyword evidence="4 9" id="KW-1133">Transmembrane helix</keyword>
<evidence type="ECO:0000256" key="7">
    <source>
        <dbReference type="ARBA" id="ARBA00034301"/>
    </source>
</evidence>
<dbReference type="NCBIfam" id="TIGR00360">
    <property type="entry name" value="ComEC_N-term"/>
    <property type="match status" value="1"/>
</dbReference>